<protein>
    <submittedName>
        <fullName evidence="8">ATP-binding cassette transporter, subfamily D, member 6, SmABCD6</fullName>
    </submittedName>
</protein>
<dbReference type="PROSITE" id="PS00211">
    <property type="entry name" value="ABC_TRANSPORTER_1"/>
    <property type="match status" value="1"/>
</dbReference>
<sequence>MNLADVTIGKNWEDFTMQLIYYIGPLMVAFLVYVIDGEHGRTCCICRRSIHQSCCLDALELISFVMKVLVNLDIISQASPGECYSSGSSSERRSGAVVPIDNTSNYPISVFALTLASTGTSVAFSYLGRSFDNALTSKNREEFVKQLIYYLGLLVAALPRVINSTIFEVYVIRGYAQDTVALRWRAWMTKRYMAQYFSQRSYYNIQSLALIDNPDQRVVDDIDSFTGTALRFSMTLFHSITDLASFSGILYRIYPPLFGVLLVYSIGGSCITFLLGKDLMNLNFIQEKSEADFRYGLVRIRENAESIAFYGGEKDELQLLLERFKQALSNYSKLLIASRNLRFFQIFYNNLIQILPAAVVAPFYFAGKVDFGIASQSFHAFSSVLDDLSLVVDEFQSLSSFSAVVDRLGEFSDILDQQGVVNASEPSTIKSIETTESETLTLVEGLSFRMVAGQNLLMNNSGLRPDNWPQWKWQDIVLAGLWKSGQGTIARNAAMDVFFVPQKPYMTLGTLRQQLLYPTWSTDGEKKHDHGSENFGLLLHVNLSEVCSHDPESKHSDADLMEVLRRVKLEQLLERSIHLDANADWSSVLSLGEQQRLAFARLLLSKPKLALLDEATSAIDEATEAYLYRLLLESGTCVMSVGHRSTLREFHTHLLFFSPRISGTSFATL</sequence>
<dbReference type="InterPro" id="IPR027417">
    <property type="entry name" value="P-loop_NTPase"/>
</dbReference>
<proteinExistence type="inferred from homology"/>
<keyword evidence="2" id="KW-0813">Transport</keyword>
<gene>
    <name evidence="8" type="primary">SmABCD6</name>
    <name evidence="8" type="ORF">SELMODRAFT_424776</name>
</gene>
<reference evidence="8 9" key="1">
    <citation type="journal article" date="2011" name="Science">
        <title>The Selaginella genome identifies genetic changes associated with the evolution of vascular plants.</title>
        <authorList>
            <person name="Banks J.A."/>
            <person name="Nishiyama T."/>
            <person name="Hasebe M."/>
            <person name="Bowman J.L."/>
            <person name="Gribskov M."/>
            <person name="dePamphilis C."/>
            <person name="Albert V.A."/>
            <person name="Aono N."/>
            <person name="Aoyama T."/>
            <person name="Ambrose B.A."/>
            <person name="Ashton N.W."/>
            <person name="Axtell M.J."/>
            <person name="Barker E."/>
            <person name="Barker M.S."/>
            <person name="Bennetzen J.L."/>
            <person name="Bonawitz N.D."/>
            <person name="Chapple C."/>
            <person name="Cheng C."/>
            <person name="Correa L.G."/>
            <person name="Dacre M."/>
            <person name="DeBarry J."/>
            <person name="Dreyer I."/>
            <person name="Elias M."/>
            <person name="Engstrom E.M."/>
            <person name="Estelle M."/>
            <person name="Feng L."/>
            <person name="Finet C."/>
            <person name="Floyd S.K."/>
            <person name="Frommer W.B."/>
            <person name="Fujita T."/>
            <person name="Gramzow L."/>
            <person name="Gutensohn M."/>
            <person name="Harholt J."/>
            <person name="Hattori M."/>
            <person name="Heyl A."/>
            <person name="Hirai T."/>
            <person name="Hiwatashi Y."/>
            <person name="Ishikawa M."/>
            <person name="Iwata M."/>
            <person name="Karol K.G."/>
            <person name="Koehler B."/>
            <person name="Kolukisaoglu U."/>
            <person name="Kubo M."/>
            <person name="Kurata T."/>
            <person name="Lalonde S."/>
            <person name="Li K."/>
            <person name="Li Y."/>
            <person name="Litt A."/>
            <person name="Lyons E."/>
            <person name="Manning G."/>
            <person name="Maruyama T."/>
            <person name="Michael T.P."/>
            <person name="Mikami K."/>
            <person name="Miyazaki S."/>
            <person name="Morinaga S."/>
            <person name="Murata T."/>
            <person name="Mueller-Roeber B."/>
            <person name="Nelson D.R."/>
            <person name="Obara M."/>
            <person name="Oguri Y."/>
            <person name="Olmstead R.G."/>
            <person name="Onodera N."/>
            <person name="Petersen B.L."/>
            <person name="Pils B."/>
            <person name="Prigge M."/>
            <person name="Rensing S.A."/>
            <person name="Riano-Pachon D.M."/>
            <person name="Roberts A.W."/>
            <person name="Sato Y."/>
            <person name="Scheller H.V."/>
            <person name="Schulz B."/>
            <person name="Schulz C."/>
            <person name="Shakirov E.V."/>
            <person name="Shibagaki N."/>
            <person name="Shinohara N."/>
            <person name="Shippen D.E."/>
            <person name="Soerensen I."/>
            <person name="Sotooka R."/>
            <person name="Sugimoto N."/>
            <person name="Sugita M."/>
            <person name="Sumikawa N."/>
            <person name="Tanurdzic M."/>
            <person name="Theissen G."/>
            <person name="Ulvskov P."/>
            <person name="Wakazuki S."/>
            <person name="Weng J.K."/>
            <person name="Willats W.W."/>
            <person name="Wipf D."/>
            <person name="Wolf P.G."/>
            <person name="Yang L."/>
            <person name="Zimmer A.D."/>
            <person name="Zhu Q."/>
            <person name="Mitros T."/>
            <person name="Hellsten U."/>
            <person name="Loque D."/>
            <person name="Otillar R."/>
            <person name="Salamov A."/>
            <person name="Schmutz J."/>
            <person name="Shapiro H."/>
            <person name="Lindquist E."/>
            <person name="Lucas S."/>
            <person name="Rokhsar D."/>
            <person name="Grigoriev I.V."/>
        </authorList>
    </citation>
    <scope>NUCLEOTIDE SEQUENCE [LARGE SCALE GENOMIC DNA]</scope>
</reference>
<evidence type="ECO:0000256" key="2">
    <source>
        <dbReference type="ARBA" id="ARBA00022448"/>
    </source>
</evidence>
<dbReference type="KEGG" id="smo:SELMODRAFT_424776"/>
<dbReference type="STRING" id="88036.D8SRL3"/>
<evidence type="ECO:0000256" key="4">
    <source>
        <dbReference type="ARBA" id="ARBA00022989"/>
    </source>
</evidence>
<feature type="transmembrane region" description="Helical" evidence="6">
    <location>
        <begin position="346"/>
        <end position="365"/>
    </location>
</feature>
<dbReference type="InterPro" id="IPR036640">
    <property type="entry name" value="ABC1_TM_sf"/>
</dbReference>
<evidence type="ECO:0000256" key="5">
    <source>
        <dbReference type="ARBA" id="ARBA00023136"/>
    </source>
</evidence>
<dbReference type="GO" id="GO:0005524">
    <property type="term" value="F:ATP binding"/>
    <property type="evidence" value="ECO:0007669"/>
    <property type="project" value="UniProtKB-KW"/>
</dbReference>
<dbReference type="InterPro" id="IPR050835">
    <property type="entry name" value="ABC_transporter_sub-D"/>
</dbReference>
<name>D8SRL3_SELML</name>
<feature type="transmembrane region" description="Helical" evidence="6">
    <location>
        <begin position="19"/>
        <end position="35"/>
    </location>
</feature>
<dbReference type="InterPro" id="IPR003439">
    <property type="entry name" value="ABC_transporter-like_ATP-bd"/>
</dbReference>
<evidence type="ECO:0000259" key="7">
    <source>
        <dbReference type="PROSITE" id="PS50929"/>
    </source>
</evidence>
<dbReference type="GO" id="GO:0140359">
    <property type="term" value="F:ABC-type transporter activity"/>
    <property type="evidence" value="ECO:0007669"/>
    <property type="project" value="InterPro"/>
</dbReference>
<dbReference type="SUPFAM" id="SSF52540">
    <property type="entry name" value="P-loop containing nucleoside triphosphate hydrolases"/>
    <property type="match status" value="1"/>
</dbReference>
<dbReference type="Gene3D" id="1.20.1560.10">
    <property type="entry name" value="ABC transporter type 1, transmembrane domain"/>
    <property type="match status" value="1"/>
</dbReference>
<dbReference type="PROSITE" id="PS50929">
    <property type="entry name" value="ABC_TM1F"/>
    <property type="match status" value="1"/>
</dbReference>
<keyword evidence="9" id="KW-1185">Reference proteome</keyword>
<comment type="similarity">
    <text evidence="1">Belongs to the ABC transporter superfamily. ABCD family. Peroxisomal fatty acyl CoA transporter (TC 3.A.1.203) subfamily.</text>
</comment>
<dbReference type="AlphaFoldDB" id="D8SRL3"/>
<evidence type="ECO:0000256" key="6">
    <source>
        <dbReference type="SAM" id="Phobius"/>
    </source>
</evidence>
<dbReference type="HOGENOM" id="CLU_007587_6_0_1"/>
<evidence type="ECO:0000256" key="3">
    <source>
        <dbReference type="ARBA" id="ARBA00022692"/>
    </source>
</evidence>
<dbReference type="Gene3D" id="3.40.50.300">
    <property type="entry name" value="P-loop containing nucleotide triphosphate hydrolases"/>
    <property type="match status" value="1"/>
</dbReference>
<dbReference type="Pfam" id="PF00005">
    <property type="entry name" value="ABC_tran"/>
    <property type="match status" value="1"/>
</dbReference>
<dbReference type="Pfam" id="PF06472">
    <property type="entry name" value="ABC_membrane_2"/>
    <property type="match status" value="1"/>
</dbReference>
<evidence type="ECO:0000313" key="8">
    <source>
        <dbReference type="EMBL" id="EFJ12952.1"/>
    </source>
</evidence>
<dbReference type="GO" id="GO:0016887">
    <property type="term" value="F:ATP hydrolysis activity"/>
    <property type="evidence" value="ECO:0007669"/>
    <property type="project" value="InterPro"/>
</dbReference>
<dbReference type="EMBL" id="GL377635">
    <property type="protein sequence ID" value="EFJ12952.1"/>
    <property type="molecule type" value="Genomic_DNA"/>
</dbReference>
<dbReference type="InParanoid" id="D8SRL3"/>
<organism evidence="9">
    <name type="scientific">Selaginella moellendorffii</name>
    <name type="common">Spikemoss</name>
    <dbReference type="NCBI Taxonomy" id="88036"/>
    <lineage>
        <taxon>Eukaryota</taxon>
        <taxon>Viridiplantae</taxon>
        <taxon>Streptophyta</taxon>
        <taxon>Embryophyta</taxon>
        <taxon>Tracheophyta</taxon>
        <taxon>Lycopodiopsida</taxon>
        <taxon>Selaginellales</taxon>
        <taxon>Selaginellaceae</taxon>
        <taxon>Selaginella</taxon>
    </lineage>
</organism>
<keyword evidence="8" id="KW-0547">Nucleotide-binding</keyword>
<feature type="transmembrane region" description="Helical" evidence="6">
    <location>
        <begin position="253"/>
        <end position="275"/>
    </location>
</feature>
<keyword evidence="8" id="KW-0067">ATP-binding</keyword>
<accession>D8SRL3</accession>
<dbReference type="SUPFAM" id="SSF90123">
    <property type="entry name" value="ABC transporter transmembrane region"/>
    <property type="match status" value="1"/>
</dbReference>
<evidence type="ECO:0000313" key="9">
    <source>
        <dbReference type="Proteomes" id="UP000001514"/>
    </source>
</evidence>
<dbReference type="eggNOG" id="KOG0060">
    <property type="taxonomic scope" value="Eukaryota"/>
</dbReference>
<dbReference type="InterPro" id="IPR017871">
    <property type="entry name" value="ABC_transporter-like_CS"/>
</dbReference>
<keyword evidence="4 6" id="KW-1133">Transmembrane helix</keyword>
<keyword evidence="3 6" id="KW-0812">Transmembrane</keyword>
<dbReference type="Gramene" id="EFJ12952">
    <property type="protein sequence ID" value="EFJ12952"/>
    <property type="gene ID" value="SELMODRAFT_424776"/>
</dbReference>
<keyword evidence="5 6" id="KW-0472">Membrane</keyword>
<feature type="transmembrane region" description="Helical" evidence="6">
    <location>
        <begin position="147"/>
        <end position="172"/>
    </location>
</feature>
<dbReference type="PANTHER" id="PTHR11384:SF59">
    <property type="entry name" value="LYSOSOMAL COBALAMIN TRANSPORTER ABCD4"/>
    <property type="match status" value="1"/>
</dbReference>
<dbReference type="Proteomes" id="UP000001514">
    <property type="component" value="Unassembled WGS sequence"/>
</dbReference>
<dbReference type="GO" id="GO:0016020">
    <property type="term" value="C:membrane"/>
    <property type="evidence" value="ECO:0007669"/>
    <property type="project" value="InterPro"/>
</dbReference>
<evidence type="ECO:0000256" key="1">
    <source>
        <dbReference type="ARBA" id="ARBA00008575"/>
    </source>
</evidence>
<dbReference type="PANTHER" id="PTHR11384">
    <property type="entry name" value="ATP-BINDING CASSETTE, SUB-FAMILY D MEMBER"/>
    <property type="match status" value="1"/>
</dbReference>
<feature type="domain" description="ABC transmembrane type-1" evidence="7">
    <location>
        <begin position="108"/>
        <end position="400"/>
    </location>
</feature>
<dbReference type="InterPro" id="IPR011527">
    <property type="entry name" value="ABC1_TM_dom"/>
</dbReference>